<dbReference type="InterPro" id="IPR050194">
    <property type="entry name" value="Glycosyltransferase_grp1"/>
</dbReference>
<keyword evidence="1" id="KW-0808">Transferase</keyword>
<dbReference type="Proteomes" id="UP001596012">
    <property type="component" value="Unassembled WGS sequence"/>
</dbReference>
<accession>A0ABV8Z4A9</accession>
<dbReference type="Gene3D" id="3.40.50.2000">
    <property type="entry name" value="Glycogen Phosphorylase B"/>
    <property type="match status" value="2"/>
</dbReference>
<dbReference type="EMBL" id="JBHSFG010000087">
    <property type="protein sequence ID" value="MFC4471063.1"/>
    <property type="molecule type" value="Genomic_DNA"/>
</dbReference>
<dbReference type="EC" id="2.4.-.-" evidence="1"/>
<name>A0ABV8Z4A9_9ACTN</name>
<comment type="caution">
    <text evidence="1">The sequence shown here is derived from an EMBL/GenBank/DDBJ whole genome shotgun (WGS) entry which is preliminary data.</text>
</comment>
<dbReference type="RefSeq" id="WP_386352763.1">
    <property type="nucleotide sequence ID" value="NZ_JBHSFG010000087.1"/>
</dbReference>
<evidence type="ECO:0000313" key="1">
    <source>
        <dbReference type="EMBL" id="MFC4471063.1"/>
    </source>
</evidence>
<protein>
    <submittedName>
        <fullName evidence="1">Glycosyltransferase family 4 protein</fullName>
        <ecNumber evidence="1">2.4.-.-</ecNumber>
    </submittedName>
</protein>
<dbReference type="CDD" id="cd03801">
    <property type="entry name" value="GT4_PimA-like"/>
    <property type="match status" value="1"/>
</dbReference>
<dbReference type="Pfam" id="PF13692">
    <property type="entry name" value="Glyco_trans_1_4"/>
    <property type="match status" value="1"/>
</dbReference>
<organism evidence="1 2">
    <name type="scientific">Streptomyces xiangluensis</name>
    <dbReference type="NCBI Taxonomy" id="2665720"/>
    <lineage>
        <taxon>Bacteria</taxon>
        <taxon>Bacillati</taxon>
        <taxon>Actinomycetota</taxon>
        <taxon>Actinomycetes</taxon>
        <taxon>Kitasatosporales</taxon>
        <taxon>Streptomycetaceae</taxon>
        <taxon>Streptomyces</taxon>
    </lineage>
</organism>
<keyword evidence="2" id="KW-1185">Reference proteome</keyword>
<dbReference type="PANTHER" id="PTHR45947">
    <property type="entry name" value="SULFOQUINOVOSYL TRANSFERASE SQD2"/>
    <property type="match status" value="1"/>
</dbReference>
<dbReference type="SUPFAM" id="SSF53756">
    <property type="entry name" value="UDP-Glycosyltransferase/glycogen phosphorylase"/>
    <property type="match status" value="1"/>
</dbReference>
<dbReference type="PANTHER" id="PTHR45947:SF3">
    <property type="entry name" value="SULFOQUINOVOSYL TRANSFERASE SQD2"/>
    <property type="match status" value="1"/>
</dbReference>
<sequence>MTITPVKPRAPRRRVVVVQPYVPGYRTSFFRHLQARLDSAGVALEVLHGVVPPQQAARRDASFCPCAVQVPSLRLPAPGGRSLLWRQVFHRAASADAVVLEQALRNLEAYPLLLRQLIGRVNEHAPRVAFWGHGRTYTKKTSRLQEAAKDAVTRQADWFFAYTDGGAGYVASRGFPRDRITVLRNSVDTTDLTLTRDCADLQGSPEHAEVAALRKRYSLEPGRTALYVGGLDAPKRIAFLLQCARRIATGLPGFRLLVAGDGVDRALVEAAASAPNSPVVALGHRTGRNVGLLGAVSDVILMPGRVGLCAVDSFALRTPIVTTDWPWHAPEFEYLEDGRNAVVTRDDPEAYVVAVQKVLNDRSRLESLREACRRDAVGYTAAGMAERFCDGLLHMLEKNS</sequence>
<proteinExistence type="predicted"/>
<dbReference type="GO" id="GO:0016757">
    <property type="term" value="F:glycosyltransferase activity"/>
    <property type="evidence" value="ECO:0007669"/>
    <property type="project" value="UniProtKB-KW"/>
</dbReference>
<evidence type="ECO:0000313" key="2">
    <source>
        <dbReference type="Proteomes" id="UP001596012"/>
    </source>
</evidence>
<reference evidence="2" key="1">
    <citation type="journal article" date="2019" name="Int. J. Syst. Evol. Microbiol.">
        <title>The Global Catalogue of Microorganisms (GCM) 10K type strain sequencing project: providing services to taxonomists for standard genome sequencing and annotation.</title>
        <authorList>
            <consortium name="The Broad Institute Genomics Platform"/>
            <consortium name="The Broad Institute Genome Sequencing Center for Infectious Disease"/>
            <person name="Wu L."/>
            <person name="Ma J."/>
        </authorList>
    </citation>
    <scope>NUCLEOTIDE SEQUENCE [LARGE SCALE GENOMIC DNA]</scope>
    <source>
        <strain evidence="2">DT43</strain>
    </source>
</reference>
<keyword evidence="1" id="KW-0328">Glycosyltransferase</keyword>
<gene>
    <name evidence="1" type="ORF">ACFPH6_42350</name>
</gene>